<dbReference type="OMA" id="SHRIENN"/>
<dbReference type="Proteomes" id="UP000594261">
    <property type="component" value="Chromosome 4"/>
</dbReference>
<dbReference type="PANTHER" id="PTHR47976">
    <property type="entry name" value="G-TYPE LECTIN S-RECEPTOR-LIKE SERINE/THREONINE-PROTEIN KINASE SD2-5"/>
    <property type="match status" value="1"/>
</dbReference>
<dbReference type="PANTHER" id="PTHR47976:SF27">
    <property type="entry name" value="RECEPTOR-LIKE SERINE_THREONINE-PROTEIN KINASE"/>
    <property type="match status" value="1"/>
</dbReference>
<reference evidence="5 6" key="1">
    <citation type="journal article" date="2016" name="G3 (Bethesda)">
        <title>First Draft Assembly and Annotation of the Genome of a California Endemic Oak Quercus lobata Nee (Fagaceae).</title>
        <authorList>
            <person name="Sork V.L."/>
            <person name="Fitz-Gibbon S.T."/>
            <person name="Puiu D."/>
            <person name="Crepeau M."/>
            <person name="Gugger P.F."/>
            <person name="Sherman R."/>
            <person name="Stevens K."/>
            <person name="Langley C.H."/>
            <person name="Pellegrini M."/>
            <person name="Salzberg S.L."/>
        </authorList>
    </citation>
    <scope>NUCLEOTIDE SEQUENCE [LARGE SCALE GENOMIC DNA]</scope>
    <source>
        <strain evidence="5 6">cv. SW786</strain>
    </source>
</reference>
<evidence type="ECO:0000256" key="3">
    <source>
        <dbReference type="ARBA" id="ARBA00023180"/>
    </source>
</evidence>
<protein>
    <recommendedName>
        <fullName evidence="4">Bulb-type lectin domain-containing protein</fullName>
    </recommendedName>
</protein>
<keyword evidence="1" id="KW-0732">Signal</keyword>
<evidence type="ECO:0000256" key="2">
    <source>
        <dbReference type="ARBA" id="ARBA00023157"/>
    </source>
</evidence>
<evidence type="ECO:0000256" key="1">
    <source>
        <dbReference type="ARBA" id="ARBA00022729"/>
    </source>
</evidence>
<keyword evidence="2" id="KW-1015">Disulfide bond</keyword>
<sequence>MLASNVWVLVKGKLQKCTVATPDFHSLARQMKGKLTVKELEVWVMVTRSIWKARNQSQPTSWLSHNQLFAFGFYHQGSGFVVGIWLVGVDKATIVWTTFHEEPPYKSNATLDFTEDGKLLLRTDEGQEKLVADAIDSASHASMLDYGNFVLYGIDPKIIWQSFDYLIDTILGGQTLFAGAQLFSSLTGNNHSTGRFHLKMPLDENLVLYPINTRDTPGDAYWSSNTFVLAAAPSSTRNENNTIYRATLDVDGIFQLYSHTYDDESSKLNVSSLSWSALDNLYEVKGVSGFNSFCTFDGAQRDCLCLPVTDFIDSNHRSLGCVRNFSEEVFKGGKENAAFYNITTIENLVLADRAYFRQSMSMEECRKPCLEDSDCGEALFKSSACMNIIFH</sequence>
<proteinExistence type="predicted"/>
<keyword evidence="3" id="KW-0325">Glycoprotein</keyword>
<dbReference type="Gramene" id="QL04p082731:mrna">
    <property type="protein sequence ID" value="QL04p082731:mrna"/>
    <property type="gene ID" value="QL04p082731"/>
</dbReference>
<reference evidence="5" key="2">
    <citation type="submission" date="2021-01" db="UniProtKB">
        <authorList>
            <consortium name="EnsemblPlants"/>
        </authorList>
    </citation>
    <scope>IDENTIFICATION</scope>
</reference>
<dbReference type="Gene3D" id="2.90.10.10">
    <property type="entry name" value="Bulb-type lectin domain"/>
    <property type="match status" value="2"/>
</dbReference>
<keyword evidence="6" id="KW-1185">Reference proteome</keyword>
<evidence type="ECO:0000259" key="4">
    <source>
        <dbReference type="PROSITE" id="PS50927"/>
    </source>
</evidence>
<dbReference type="EMBL" id="LRBV02000004">
    <property type="status" value="NOT_ANNOTATED_CDS"/>
    <property type="molecule type" value="Genomic_DNA"/>
</dbReference>
<dbReference type="EnsemblPlants" id="QL04p082731:mrna">
    <property type="protein sequence ID" value="QL04p082731:mrna"/>
    <property type="gene ID" value="QL04p082731"/>
</dbReference>
<evidence type="ECO:0000313" key="6">
    <source>
        <dbReference type="Proteomes" id="UP000594261"/>
    </source>
</evidence>
<dbReference type="PROSITE" id="PS50927">
    <property type="entry name" value="BULB_LECTIN"/>
    <property type="match status" value="1"/>
</dbReference>
<evidence type="ECO:0000313" key="5">
    <source>
        <dbReference type="EnsemblPlants" id="QL04p082731:mrna"/>
    </source>
</evidence>
<dbReference type="InParanoid" id="A0A7N2LHX0"/>
<accession>A0A7N2LHX0</accession>
<dbReference type="InterPro" id="IPR036426">
    <property type="entry name" value="Bulb-type_lectin_dom_sf"/>
</dbReference>
<dbReference type="AlphaFoldDB" id="A0A7N2LHX0"/>
<dbReference type="SMART" id="SM00108">
    <property type="entry name" value="B_lectin"/>
    <property type="match status" value="1"/>
</dbReference>
<dbReference type="InterPro" id="IPR001480">
    <property type="entry name" value="Bulb-type_lectin_dom"/>
</dbReference>
<dbReference type="InterPro" id="IPR051343">
    <property type="entry name" value="G-type_lectin_kinases/EP1-like"/>
</dbReference>
<dbReference type="Pfam" id="PF01453">
    <property type="entry name" value="B_lectin"/>
    <property type="match status" value="1"/>
</dbReference>
<feature type="domain" description="Bulb-type lectin" evidence="4">
    <location>
        <begin position="47"/>
        <end position="164"/>
    </location>
</feature>
<dbReference type="SUPFAM" id="SSF51110">
    <property type="entry name" value="alpha-D-mannose-specific plant lectins"/>
    <property type="match status" value="1"/>
</dbReference>
<name>A0A7N2LHX0_QUELO</name>
<organism evidence="5 6">
    <name type="scientific">Quercus lobata</name>
    <name type="common">Valley oak</name>
    <dbReference type="NCBI Taxonomy" id="97700"/>
    <lineage>
        <taxon>Eukaryota</taxon>
        <taxon>Viridiplantae</taxon>
        <taxon>Streptophyta</taxon>
        <taxon>Embryophyta</taxon>
        <taxon>Tracheophyta</taxon>
        <taxon>Spermatophyta</taxon>
        <taxon>Magnoliopsida</taxon>
        <taxon>eudicotyledons</taxon>
        <taxon>Gunneridae</taxon>
        <taxon>Pentapetalae</taxon>
        <taxon>rosids</taxon>
        <taxon>fabids</taxon>
        <taxon>Fagales</taxon>
        <taxon>Fagaceae</taxon>
        <taxon>Quercus</taxon>
    </lineage>
</organism>